<accession>A0A2P2L3P1</accession>
<sequence length="40" mass="4457">MKTRNFPGAEAHGKNPVTPITTLHQPQKMHNLRGMLVCTT</sequence>
<protein>
    <submittedName>
        <fullName evidence="2">Uncharacterized protein</fullName>
    </submittedName>
</protein>
<feature type="region of interest" description="Disordered" evidence="1">
    <location>
        <begin position="1"/>
        <end position="23"/>
    </location>
</feature>
<dbReference type="EMBL" id="GGEC01032111">
    <property type="protein sequence ID" value="MBX12595.1"/>
    <property type="molecule type" value="Transcribed_RNA"/>
</dbReference>
<proteinExistence type="predicted"/>
<name>A0A2P2L3P1_RHIMU</name>
<dbReference type="AlphaFoldDB" id="A0A2P2L3P1"/>
<reference evidence="2" key="1">
    <citation type="submission" date="2018-02" db="EMBL/GenBank/DDBJ databases">
        <title>Rhizophora mucronata_Transcriptome.</title>
        <authorList>
            <person name="Meera S.P."/>
            <person name="Sreeshan A."/>
            <person name="Augustine A."/>
        </authorList>
    </citation>
    <scope>NUCLEOTIDE SEQUENCE</scope>
    <source>
        <tissue evidence="2">Leaf</tissue>
    </source>
</reference>
<organism evidence="2">
    <name type="scientific">Rhizophora mucronata</name>
    <name type="common">Asiatic mangrove</name>
    <dbReference type="NCBI Taxonomy" id="61149"/>
    <lineage>
        <taxon>Eukaryota</taxon>
        <taxon>Viridiplantae</taxon>
        <taxon>Streptophyta</taxon>
        <taxon>Embryophyta</taxon>
        <taxon>Tracheophyta</taxon>
        <taxon>Spermatophyta</taxon>
        <taxon>Magnoliopsida</taxon>
        <taxon>eudicotyledons</taxon>
        <taxon>Gunneridae</taxon>
        <taxon>Pentapetalae</taxon>
        <taxon>rosids</taxon>
        <taxon>fabids</taxon>
        <taxon>Malpighiales</taxon>
        <taxon>Rhizophoraceae</taxon>
        <taxon>Rhizophora</taxon>
    </lineage>
</organism>
<evidence type="ECO:0000313" key="2">
    <source>
        <dbReference type="EMBL" id="MBX12595.1"/>
    </source>
</evidence>
<evidence type="ECO:0000256" key="1">
    <source>
        <dbReference type="SAM" id="MobiDB-lite"/>
    </source>
</evidence>